<evidence type="ECO:0000256" key="1">
    <source>
        <dbReference type="SAM" id="MobiDB-lite"/>
    </source>
</evidence>
<dbReference type="WBParaSite" id="NBR_0001357201-mRNA-1">
    <property type="protein sequence ID" value="NBR_0001357201-mRNA-1"/>
    <property type="gene ID" value="NBR_0001357201"/>
</dbReference>
<sequence>MVRRPITRSLGNLHEIPIRALGLDVETRVRVPRDPSLPKAPPRTRRSNRRGKISKNIIKMQTYGFARNLSKPQPDVTHLLVTEEVFIQRLQDAFHMLLAGGGPVYNPGQIAVAIMKTFGKIKPKRFESIFRLLDFIAMVTFGGNGYWRSRSVPFLPKNPVVKKEPDSEESVEEHA</sequence>
<evidence type="ECO:0000313" key="3">
    <source>
        <dbReference type="Proteomes" id="UP000271162"/>
    </source>
</evidence>
<reference evidence="2 3" key="2">
    <citation type="submission" date="2018-11" db="EMBL/GenBank/DDBJ databases">
        <authorList>
            <consortium name="Pathogen Informatics"/>
        </authorList>
    </citation>
    <scope>NUCLEOTIDE SEQUENCE [LARGE SCALE GENOMIC DNA]</scope>
</reference>
<feature type="compositionally biased region" description="Basic residues" evidence="1">
    <location>
        <begin position="42"/>
        <end position="52"/>
    </location>
</feature>
<reference evidence="4" key="1">
    <citation type="submission" date="2017-02" db="UniProtKB">
        <authorList>
            <consortium name="WormBaseParasite"/>
        </authorList>
    </citation>
    <scope>IDENTIFICATION</scope>
</reference>
<accession>A0A0N4YAX4</accession>
<dbReference type="Proteomes" id="UP000271162">
    <property type="component" value="Unassembled WGS sequence"/>
</dbReference>
<gene>
    <name evidence="2" type="ORF">NBR_LOCUS13573</name>
</gene>
<dbReference type="AlphaFoldDB" id="A0A0N4YAX4"/>
<evidence type="ECO:0000313" key="2">
    <source>
        <dbReference type="EMBL" id="VDL77162.1"/>
    </source>
</evidence>
<organism evidence="4">
    <name type="scientific">Nippostrongylus brasiliensis</name>
    <name type="common">Rat hookworm</name>
    <dbReference type="NCBI Taxonomy" id="27835"/>
    <lineage>
        <taxon>Eukaryota</taxon>
        <taxon>Metazoa</taxon>
        <taxon>Ecdysozoa</taxon>
        <taxon>Nematoda</taxon>
        <taxon>Chromadorea</taxon>
        <taxon>Rhabditida</taxon>
        <taxon>Rhabditina</taxon>
        <taxon>Rhabditomorpha</taxon>
        <taxon>Strongyloidea</taxon>
        <taxon>Heligmosomidae</taxon>
        <taxon>Nippostrongylus</taxon>
    </lineage>
</organism>
<evidence type="ECO:0000313" key="4">
    <source>
        <dbReference type="WBParaSite" id="NBR_0001357201-mRNA-1"/>
    </source>
</evidence>
<name>A0A0N4YAX4_NIPBR</name>
<proteinExistence type="predicted"/>
<protein>
    <submittedName>
        <fullName evidence="4">DUF5681 domain-containing protein</fullName>
    </submittedName>
</protein>
<feature type="region of interest" description="Disordered" evidence="1">
    <location>
        <begin position="32"/>
        <end position="52"/>
    </location>
</feature>
<keyword evidence="3" id="KW-1185">Reference proteome</keyword>
<dbReference type="EMBL" id="UYSL01021085">
    <property type="protein sequence ID" value="VDL77162.1"/>
    <property type="molecule type" value="Genomic_DNA"/>
</dbReference>